<dbReference type="EMBL" id="NEXE01000345">
    <property type="protein sequence ID" value="PSN82684.1"/>
    <property type="molecule type" value="Genomic_DNA"/>
</dbReference>
<dbReference type="Proteomes" id="UP000240322">
    <property type="component" value="Unassembled WGS sequence"/>
</dbReference>
<dbReference type="AlphaFoldDB" id="A0A2R6A8G8"/>
<protein>
    <submittedName>
        <fullName evidence="1">Uncharacterized protein</fullName>
    </submittedName>
</protein>
<comment type="caution">
    <text evidence="1">The sequence shown here is derived from an EMBL/GenBank/DDBJ whole genome shotgun (WGS) entry which is preliminary data.</text>
</comment>
<reference evidence="1 2" key="1">
    <citation type="submission" date="2017-04" db="EMBL/GenBank/DDBJ databases">
        <title>Novel microbial lineages endemic to geothermal iron-oxide mats fill important gaps in the evolutionary history of Archaea.</title>
        <authorList>
            <person name="Jay Z.J."/>
            <person name="Beam J.P."/>
            <person name="Dlakic M."/>
            <person name="Rusch D.B."/>
            <person name="Kozubal M.A."/>
            <person name="Inskeep W.P."/>
        </authorList>
    </citation>
    <scope>NUCLEOTIDE SEQUENCE [LARGE SCALE GENOMIC DNA]</scope>
    <source>
        <strain evidence="1">OSP_D</strain>
    </source>
</reference>
<gene>
    <name evidence="1" type="ORF">B9Q03_13980</name>
</gene>
<accession>A0A2R6A8G8</accession>
<evidence type="ECO:0000313" key="2">
    <source>
        <dbReference type="Proteomes" id="UP000240322"/>
    </source>
</evidence>
<sequence>MRQVYQRLDEASRRVIIPAWVIRVSNISIVVPIFKSQQLLTVFYCIYCPLSWSWAGDVGYPGDHSEHYTDRQYYPAGTYHVQ</sequence>
<proteinExistence type="predicted"/>
<evidence type="ECO:0000313" key="1">
    <source>
        <dbReference type="EMBL" id="PSN82684.1"/>
    </source>
</evidence>
<organism evidence="1 2">
    <name type="scientific">Candidatus Marsarchaeota G2 archaeon OSP_D</name>
    <dbReference type="NCBI Taxonomy" id="1978157"/>
    <lineage>
        <taxon>Archaea</taxon>
        <taxon>Candidatus Marsarchaeota</taxon>
        <taxon>Candidatus Marsarchaeota group 2</taxon>
    </lineage>
</organism>
<name>A0A2R6A8G8_9ARCH</name>